<evidence type="ECO:0000313" key="3">
    <source>
        <dbReference type="EMBL" id="CBG39974.1"/>
    </source>
</evidence>
<name>D3UHK2_HELM1</name>
<dbReference type="KEGG" id="hms:HMU07170"/>
<comment type="similarity">
    <text evidence="1 2">Belongs to the ArsC family.</text>
</comment>
<dbReference type="Proteomes" id="UP000001522">
    <property type="component" value="Chromosome"/>
</dbReference>
<dbReference type="Gene3D" id="3.40.30.10">
    <property type="entry name" value="Glutaredoxin"/>
    <property type="match status" value="1"/>
</dbReference>
<evidence type="ECO:0000256" key="1">
    <source>
        <dbReference type="ARBA" id="ARBA00007198"/>
    </source>
</evidence>
<dbReference type="STRING" id="679897.HMU07170"/>
<organism evidence="3 4">
    <name type="scientific">Helicobacter mustelae (strain ATCC 43772 / CCUG 25715 / CIP 103759 / LMG 18044 / NCTC 12198 / R85-136P)</name>
    <name type="common">Campylobacter mustelae</name>
    <dbReference type="NCBI Taxonomy" id="679897"/>
    <lineage>
        <taxon>Bacteria</taxon>
        <taxon>Pseudomonadati</taxon>
        <taxon>Campylobacterota</taxon>
        <taxon>Epsilonproteobacteria</taxon>
        <taxon>Campylobacterales</taxon>
        <taxon>Helicobacteraceae</taxon>
        <taxon>Helicobacter</taxon>
    </lineage>
</organism>
<dbReference type="HOGENOM" id="CLU_116644_2_0_7"/>
<dbReference type="PROSITE" id="PS51353">
    <property type="entry name" value="ARSC"/>
    <property type="match status" value="1"/>
</dbReference>
<reference evidence="3 4" key="1">
    <citation type="journal article" date="2010" name="BMC Genomics">
        <title>Comparative genomics and proteomics of Helicobacter mustelae, an ulcerogenic and carcinogenic gastric pathogen.</title>
        <authorList>
            <person name="O'Toole P.W."/>
            <person name="Snelling W.J."/>
            <person name="Canchaya C."/>
            <person name="Forde B.M."/>
            <person name="Hardie K.R."/>
            <person name="Josenhans C."/>
            <person name="Graham R.L.J."/>
            <person name="McMullan G."/>
            <person name="Parkhill J."/>
            <person name="Belda E."/>
            <person name="Bentley S.D."/>
        </authorList>
    </citation>
    <scope>NUCLEOTIDE SEQUENCE [LARGE SCALE GENOMIC DNA]</scope>
    <source>
        <strain evidence="4">ATCC 43772 / LMG 18044 / NCTC 12198 / 12198</strain>
    </source>
</reference>
<proteinExistence type="inferred from homology"/>
<sequence length="113" mass="12873">MIKVYGIPNCGSVKKAREFLENRGVGYEFVDFKKCPPSKELLESWVKEKGIDVVLNAKGMTYKKLRLKEKNLSTEEKITACLENPSLIKRPVILGGKELIIGFDERSYEVVFC</sequence>
<dbReference type="NCBIfam" id="TIGR01617">
    <property type="entry name" value="arsC_related"/>
    <property type="match status" value="1"/>
</dbReference>
<dbReference type="PANTHER" id="PTHR30041">
    <property type="entry name" value="ARSENATE REDUCTASE"/>
    <property type="match status" value="1"/>
</dbReference>
<accession>D3UHK2</accession>
<dbReference type="InterPro" id="IPR036249">
    <property type="entry name" value="Thioredoxin-like_sf"/>
</dbReference>
<dbReference type="eggNOG" id="COG1393">
    <property type="taxonomic scope" value="Bacteria"/>
</dbReference>
<evidence type="ECO:0000313" key="4">
    <source>
        <dbReference type="Proteomes" id="UP000001522"/>
    </source>
</evidence>
<evidence type="ECO:0000256" key="2">
    <source>
        <dbReference type="PROSITE-ProRule" id="PRU01282"/>
    </source>
</evidence>
<dbReference type="SUPFAM" id="SSF52833">
    <property type="entry name" value="Thioredoxin-like"/>
    <property type="match status" value="1"/>
</dbReference>
<dbReference type="AlphaFoldDB" id="D3UHK2"/>
<dbReference type="Pfam" id="PF03960">
    <property type="entry name" value="ArsC"/>
    <property type="match status" value="1"/>
</dbReference>
<dbReference type="InterPro" id="IPR006504">
    <property type="entry name" value="Tscrpt_reg_Spx/MgsR"/>
</dbReference>
<gene>
    <name evidence="3" type="primary">arsC</name>
    <name evidence="3" type="ordered locus">HMU07170</name>
</gene>
<dbReference type="RefSeq" id="WP_013023052.1">
    <property type="nucleotide sequence ID" value="NC_013949.1"/>
</dbReference>
<dbReference type="EMBL" id="FN555004">
    <property type="protein sequence ID" value="CBG39974.1"/>
    <property type="molecule type" value="Genomic_DNA"/>
</dbReference>
<keyword evidence="4" id="KW-1185">Reference proteome</keyword>
<protein>
    <submittedName>
        <fullName evidence="3">Putative arsenate reductase, ArsC</fullName>
    </submittedName>
</protein>
<dbReference type="InterPro" id="IPR006660">
    <property type="entry name" value="Arsenate_reductase-like"/>
</dbReference>
<dbReference type="PANTHER" id="PTHR30041:SF8">
    <property type="entry name" value="PROTEIN YFFB"/>
    <property type="match status" value="1"/>
</dbReference>